<gene>
    <name evidence="1" type="ORF">HOLleu_39709</name>
</gene>
<accession>A0A9Q0YET5</accession>
<proteinExistence type="predicted"/>
<dbReference type="Proteomes" id="UP001152320">
    <property type="component" value="Chromosome 22"/>
</dbReference>
<protein>
    <submittedName>
        <fullName evidence="1">Uncharacterized protein</fullName>
    </submittedName>
</protein>
<name>A0A9Q0YET5_HOLLE</name>
<dbReference type="AlphaFoldDB" id="A0A9Q0YET5"/>
<dbReference type="EMBL" id="JAIZAY010000022">
    <property type="protein sequence ID" value="KAJ8020186.1"/>
    <property type="molecule type" value="Genomic_DNA"/>
</dbReference>
<dbReference type="OrthoDB" id="8946688at2759"/>
<comment type="caution">
    <text evidence="1">The sequence shown here is derived from an EMBL/GenBank/DDBJ whole genome shotgun (WGS) entry which is preliminary data.</text>
</comment>
<evidence type="ECO:0000313" key="1">
    <source>
        <dbReference type="EMBL" id="KAJ8020186.1"/>
    </source>
</evidence>
<evidence type="ECO:0000313" key="2">
    <source>
        <dbReference type="Proteomes" id="UP001152320"/>
    </source>
</evidence>
<sequence>MSSEERCTLRDLKSNFHVVIRQADKVSAVVVLERQRYMQEGYRLLNDTTVYQRTEGTVVSDNER</sequence>
<organism evidence="1 2">
    <name type="scientific">Holothuria leucospilota</name>
    <name type="common">Black long sea cucumber</name>
    <name type="synonym">Mertensiothuria leucospilota</name>
    <dbReference type="NCBI Taxonomy" id="206669"/>
    <lineage>
        <taxon>Eukaryota</taxon>
        <taxon>Metazoa</taxon>
        <taxon>Echinodermata</taxon>
        <taxon>Eleutherozoa</taxon>
        <taxon>Echinozoa</taxon>
        <taxon>Holothuroidea</taxon>
        <taxon>Aspidochirotacea</taxon>
        <taxon>Aspidochirotida</taxon>
        <taxon>Holothuriidae</taxon>
        <taxon>Holothuria</taxon>
    </lineage>
</organism>
<keyword evidence="2" id="KW-1185">Reference proteome</keyword>
<reference evidence="1" key="1">
    <citation type="submission" date="2021-10" db="EMBL/GenBank/DDBJ databases">
        <title>Tropical sea cucumber genome reveals ecological adaptation and Cuvierian tubules defense mechanism.</title>
        <authorList>
            <person name="Chen T."/>
        </authorList>
    </citation>
    <scope>NUCLEOTIDE SEQUENCE</scope>
    <source>
        <strain evidence="1">Nanhai2018</strain>
        <tissue evidence="1">Muscle</tissue>
    </source>
</reference>